<protein>
    <submittedName>
        <fullName evidence="8">Dehydrogenase e1 component domain-containing protein</fullName>
    </submittedName>
</protein>
<evidence type="ECO:0000259" key="6">
    <source>
        <dbReference type="Pfam" id="PF00676"/>
    </source>
</evidence>
<dbReference type="Pfam" id="PF16870">
    <property type="entry name" value="OxoGdeHyase_C"/>
    <property type="match status" value="1"/>
</dbReference>
<dbReference type="InterPro" id="IPR011603">
    <property type="entry name" value="2oxoglutarate_DH_E1"/>
</dbReference>
<evidence type="ECO:0000256" key="4">
    <source>
        <dbReference type="ARBA" id="ARBA00023002"/>
    </source>
</evidence>
<keyword evidence="3" id="KW-0809">Transit peptide</keyword>
<dbReference type="EMBL" id="JAKKPZ010000005">
    <property type="protein sequence ID" value="KAI1720525.1"/>
    <property type="molecule type" value="Genomic_DNA"/>
</dbReference>
<keyword evidence="5" id="KW-0786">Thiamine pyrophosphate</keyword>
<dbReference type="Pfam" id="PF00676">
    <property type="entry name" value="E1_dh"/>
    <property type="match status" value="1"/>
</dbReference>
<accession>A0AAD4ND11</accession>
<evidence type="ECO:0000256" key="1">
    <source>
        <dbReference type="ARBA" id="ARBA00001964"/>
    </source>
</evidence>
<comment type="caution">
    <text evidence="8">The sequence shown here is derived from an EMBL/GenBank/DDBJ whole genome shotgun (WGS) entry which is preliminary data.</text>
</comment>
<dbReference type="InterPro" id="IPR042179">
    <property type="entry name" value="KGD_C_sf"/>
</dbReference>
<keyword evidence="4" id="KW-0560">Oxidoreductase</keyword>
<comment type="similarity">
    <text evidence="2">Belongs to the alpha-ketoglutarate dehydrogenase family.</text>
</comment>
<feature type="domain" description="Dehydrogenase E1 component" evidence="6">
    <location>
        <begin position="160"/>
        <end position="261"/>
    </location>
</feature>
<dbReference type="Proteomes" id="UP001201812">
    <property type="component" value="Unassembled WGS sequence"/>
</dbReference>
<dbReference type="PANTHER" id="PTHR23152:SF4">
    <property type="entry name" value="2-OXOADIPATE DEHYDROGENASE COMPLEX COMPONENT E1"/>
    <property type="match status" value="1"/>
</dbReference>
<evidence type="ECO:0000256" key="2">
    <source>
        <dbReference type="ARBA" id="ARBA00006936"/>
    </source>
</evidence>
<feature type="domain" description="2-oxoglutarate dehydrogenase E1 component/KDG C-terminal" evidence="7">
    <location>
        <begin position="506"/>
        <end position="616"/>
    </location>
</feature>
<gene>
    <name evidence="8" type="ORF">DdX_04761</name>
</gene>
<proteinExistence type="inferred from homology"/>
<dbReference type="GO" id="GO:0030976">
    <property type="term" value="F:thiamine pyrophosphate binding"/>
    <property type="evidence" value="ECO:0007669"/>
    <property type="project" value="InterPro"/>
</dbReference>
<dbReference type="Gene3D" id="3.40.50.11610">
    <property type="entry name" value="Multifunctional 2-oxoglutarate metabolism enzyme, C-terminal domain"/>
    <property type="match status" value="1"/>
</dbReference>
<dbReference type="InterPro" id="IPR001017">
    <property type="entry name" value="DH_E1"/>
</dbReference>
<dbReference type="AlphaFoldDB" id="A0AAD4ND11"/>
<evidence type="ECO:0000256" key="3">
    <source>
        <dbReference type="ARBA" id="ARBA00022946"/>
    </source>
</evidence>
<evidence type="ECO:0000313" key="8">
    <source>
        <dbReference type="EMBL" id="KAI1720525.1"/>
    </source>
</evidence>
<evidence type="ECO:0000313" key="9">
    <source>
        <dbReference type="Proteomes" id="UP001201812"/>
    </source>
</evidence>
<dbReference type="GO" id="GO:0016624">
    <property type="term" value="F:oxidoreductase activity, acting on the aldehyde or oxo group of donors, disulfide as acceptor"/>
    <property type="evidence" value="ECO:0007669"/>
    <property type="project" value="InterPro"/>
</dbReference>
<evidence type="ECO:0000256" key="5">
    <source>
        <dbReference type="ARBA" id="ARBA00023052"/>
    </source>
</evidence>
<dbReference type="InterPro" id="IPR029061">
    <property type="entry name" value="THDP-binding"/>
</dbReference>
<sequence>MTERQWFARHYEQFLADGVRVQDKIAALEVMLKAKAWENFLAVKFPTLKRYSGEGSEAAMGLYSYLLEDSPNYGVKEFIFEGAHRGKLALQTIIFRYPAAQLFRKIRGKPEFPDNIQGSGDVLTHQISHFDYVTREGEQMHVSTLPNPSHLEVSLPVATGKARGRGQTLRLGDYGSGRVGDGILCVHHHGDGAFTGQGVVWETLAMSQIPHFRIGGSVHVVVNNQVAFTAERDIGRSSTHCTDIAKSIDSPVIHVNGSNVEELDDPSFTQPIMYKTIKQQKCVVDSFKEKMADEGHFSKEQSAKVSADFTAQLEMDLKAVDSGEVSPRWQTGLDTDLLRYIGAKSVQIPENFNVHPHIRKTHIDARLNRLRSAGKIDWSTAEALAWGSLLLQVCTQDLSLLVIIFSLRNMTFASVDRMLAELHSDVERFLQMTDSRESQKPIDGDNVNMFVANPTSSAQYFHLLRRQMVTPYRKPLIVVSPKILLRHPAAMSSLEEFGPESFFSPIIFCSGKHAIILESEIQQRNLEGYVVVRLESLCPFPTSELAETINRFPNASDFIWSQEEPRNAGFWTFVAPRFRNGLGIQLTYNGRPEIPWMATAIAEHHKKEADKILLDLFQQ</sequence>
<dbReference type="Gene3D" id="3.40.50.970">
    <property type="match status" value="2"/>
</dbReference>
<keyword evidence="9" id="KW-1185">Reference proteome</keyword>
<dbReference type="SUPFAM" id="SSF52518">
    <property type="entry name" value="Thiamin diphosphate-binding fold (THDP-binding)"/>
    <property type="match status" value="2"/>
</dbReference>
<organism evidence="8 9">
    <name type="scientific">Ditylenchus destructor</name>
    <dbReference type="NCBI Taxonomy" id="166010"/>
    <lineage>
        <taxon>Eukaryota</taxon>
        <taxon>Metazoa</taxon>
        <taxon>Ecdysozoa</taxon>
        <taxon>Nematoda</taxon>
        <taxon>Chromadorea</taxon>
        <taxon>Rhabditida</taxon>
        <taxon>Tylenchina</taxon>
        <taxon>Tylenchomorpha</taxon>
        <taxon>Sphaerularioidea</taxon>
        <taxon>Anguinidae</taxon>
        <taxon>Anguininae</taxon>
        <taxon>Ditylenchus</taxon>
    </lineage>
</organism>
<name>A0AAD4ND11_9BILA</name>
<dbReference type="Gene3D" id="3.40.50.12470">
    <property type="match status" value="2"/>
</dbReference>
<comment type="cofactor">
    <cofactor evidence="1">
        <name>thiamine diphosphate</name>
        <dbReference type="ChEBI" id="CHEBI:58937"/>
    </cofactor>
</comment>
<dbReference type="PANTHER" id="PTHR23152">
    <property type="entry name" value="2-OXOGLUTARATE DEHYDROGENASE"/>
    <property type="match status" value="1"/>
</dbReference>
<reference evidence="8" key="1">
    <citation type="submission" date="2022-01" db="EMBL/GenBank/DDBJ databases">
        <title>Genome Sequence Resource for Two Populations of Ditylenchus destructor, the Migratory Endoparasitic Phytonematode.</title>
        <authorList>
            <person name="Zhang H."/>
            <person name="Lin R."/>
            <person name="Xie B."/>
        </authorList>
    </citation>
    <scope>NUCLEOTIDE SEQUENCE</scope>
    <source>
        <strain evidence="8">BazhouSP</strain>
    </source>
</reference>
<dbReference type="InterPro" id="IPR031717">
    <property type="entry name" value="ODO-1/KGD_C"/>
</dbReference>
<evidence type="ECO:0000259" key="7">
    <source>
        <dbReference type="Pfam" id="PF16870"/>
    </source>
</evidence>